<dbReference type="RefSeq" id="WP_159822637.1">
    <property type="nucleotide sequence ID" value="NZ_CABWNB010000002.1"/>
</dbReference>
<evidence type="ECO:0000256" key="9">
    <source>
        <dbReference type="ARBA" id="ARBA00023167"/>
    </source>
</evidence>
<keyword evidence="14" id="KW-1185">Reference proteome</keyword>
<dbReference type="CDD" id="cd00537">
    <property type="entry name" value="MTHFR"/>
    <property type="match status" value="1"/>
</dbReference>
<keyword evidence="4" id="KW-0028">Amino-acid biosynthesis</keyword>
<dbReference type="Pfam" id="PF02219">
    <property type="entry name" value="MTHFR"/>
    <property type="match status" value="1"/>
</dbReference>
<dbReference type="InterPro" id="IPR004620">
    <property type="entry name" value="MTHF_reductase_bac"/>
</dbReference>
<dbReference type="UniPathway" id="UPA00193"/>
<gene>
    <name evidence="13" type="ORF">HNR45_000730</name>
</gene>
<dbReference type="GO" id="GO:0009086">
    <property type="term" value="P:methionine biosynthetic process"/>
    <property type="evidence" value="ECO:0007669"/>
    <property type="project" value="UniProtKB-KW"/>
</dbReference>
<keyword evidence="9" id="KW-0486">Methionine biosynthesis</keyword>
<evidence type="ECO:0000256" key="3">
    <source>
        <dbReference type="ARBA" id="ARBA00006743"/>
    </source>
</evidence>
<dbReference type="Proteomes" id="UP000591941">
    <property type="component" value="Unassembled WGS sequence"/>
</dbReference>
<comment type="cofactor">
    <cofactor evidence="1 12">
        <name>FAD</name>
        <dbReference type="ChEBI" id="CHEBI:57692"/>
    </cofactor>
</comment>
<dbReference type="GO" id="GO:0005829">
    <property type="term" value="C:cytosol"/>
    <property type="evidence" value="ECO:0007669"/>
    <property type="project" value="InterPro"/>
</dbReference>
<keyword evidence="7 12" id="KW-0560">Oxidoreductase</keyword>
<evidence type="ECO:0000256" key="10">
    <source>
        <dbReference type="ARBA" id="ARBA00034478"/>
    </source>
</evidence>
<dbReference type="EMBL" id="JACHHI010000003">
    <property type="protein sequence ID" value="MBB6477697.1"/>
    <property type="molecule type" value="Genomic_DNA"/>
</dbReference>
<dbReference type="PANTHER" id="PTHR45754">
    <property type="entry name" value="METHYLENETETRAHYDROFOLATE REDUCTASE"/>
    <property type="match status" value="1"/>
</dbReference>
<evidence type="ECO:0000313" key="13">
    <source>
        <dbReference type="EMBL" id="MBB6477697.1"/>
    </source>
</evidence>
<comment type="pathway">
    <text evidence="10">Amino-acid biosynthesis; L-methionine biosynthesis via de novo pathway.</text>
</comment>
<dbReference type="Gene3D" id="3.20.20.220">
    <property type="match status" value="1"/>
</dbReference>
<protein>
    <recommendedName>
        <fullName evidence="12">Methylenetetrahydrofolate reductase</fullName>
        <ecNumber evidence="12">1.5.1.54</ecNumber>
    </recommendedName>
</protein>
<keyword evidence="8" id="KW-0520">NAD</keyword>
<evidence type="ECO:0000256" key="11">
    <source>
        <dbReference type="ARBA" id="ARBA00048628"/>
    </source>
</evidence>
<evidence type="ECO:0000256" key="7">
    <source>
        <dbReference type="ARBA" id="ARBA00023002"/>
    </source>
</evidence>
<dbReference type="SUPFAM" id="SSF51730">
    <property type="entry name" value="FAD-linked oxidoreductase"/>
    <property type="match status" value="1"/>
</dbReference>
<accession>A0A841R3I8</accession>
<dbReference type="GeneID" id="93486008"/>
<dbReference type="InterPro" id="IPR029041">
    <property type="entry name" value="FAD-linked_oxidoreductase-like"/>
</dbReference>
<evidence type="ECO:0000256" key="2">
    <source>
        <dbReference type="ARBA" id="ARBA00004777"/>
    </source>
</evidence>
<dbReference type="EC" id="1.5.1.54" evidence="12"/>
<evidence type="ECO:0000313" key="14">
    <source>
        <dbReference type="Proteomes" id="UP000591941"/>
    </source>
</evidence>
<dbReference type="InterPro" id="IPR003171">
    <property type="entry name" value="Mehydrof_redctse-like"/>
</dbReference>
<evidence type="ECO:0000256" key="6">
    <source>
        <dbReference type="ARBA" id="ARBA00022827"/>
    </source>
</evidence>
<comment type="similarity">
    <text evidence="3 12">Belongs to the methylenetetrahydrofolate reductase family.</text>
</comment>
<evidence type="ECO:0000256" key="1">
    <source>
        <dbReference type="ARBA" id="ARBA00001974"/>
    </source>
</evidence>
<comment type="pathway">
    <text evidence="2 12">One-carbon metabolism; tetrahydrofolate interconversion.</text>
</comment>
<dbReference type="OrthoDB" id="9812555at2"/>
<reference evidence="13 14" key="1">
    <citation type="submission" date="2020-08" db="EMBL/GenBank/DDBJ databases">
        <title>Genomic Encyclopedia of Type Strains, Phase IV (KMG-IV): sequencing the most valuable type-strain genomes for metagenomic binning, comparative biology and taxonomic classification.</title>
        <authorList>
            <person name="Goeker M."/>
        </authorList>
    </citation>
    <scope>NUCLEOTIDE SEQUENCE [LARGE SCALE GENOMIC DNA]</scope>
    <source>
        <strain evidence="13 14">DSM 21255</strain>
    </source>
</reference>
<dbReference type="GO" id="GO:0071949">
    <property type="term" value="F:FAD binding"/>
    <property type="evidence" value="ECO:0007669"/>
    <property type="project" value="TreeGrafter"/>
</dbReference>
<evidence type="ECO:0000256" key="5">
    <source>
        <dbReference type="ARBA" id="ARBA00022630"/>
    </source>
</evidence>
<dbReference type="GO" id="GO:0106312">
    <property type="term" value="F:methylenetetrahydrofolate reductase (NADH) activity"/>
    <property type="evidence" value="ECO:0007669"/>
    <property type="project" value="UniProtKB-EC"/>
</dbReference>
<comment type="catalytic activity">
    <reaction evidence="11">
        <text>(6S)-5-methyl-5,6,7,8-tetrahydrofolate + NAD(+) = (6R)-5,10-methylene-5,6,7,8-tetrahydrofolate + NADH + H(+)</text>
        <dbReference type="Rhea" id="RHEA:19821"/>
        <dbReference type="ChEBI" id="CHEBI:15378"/>
        <dbReference type="ChEBI" id="CHEBI:15636"/>
        <dbReference type="ChEBI" id="CHEBI:18608"/>
        <dbReference type="ChEBI" id="CHEBI:57540"/>
        <dbReference type="ChEBI" id="CHEBI:57945"/>
        <dbReference type="EC" id="1.5.1.54"/>
    </reaction>
    <physiologicalReaction direction="right-to-left" evidence="11">
        <dbReference type="Rhea" id="RHEA:19823"/>
    </physiologicalReaction>
</comment>
<dbReference type="GO" id="GO:0035999">
    <property type="term" value="P:tetrahydrofolate interconversion"/>
    <property type="evidence" value="ECO:0007669"/>
    <property type="project" value="UniProtKB-UniPathway"/>
</dbReference>
<dbReference type="NCBIfam" id="TIGR00676">
    <property type="entry name" value="fadh2"/>
    <property type="match status" value="1"/>
</dbReference>
<sequence length="300" mass="33405">MKIKDKYEKEGPLYSFEVFPPKREGDLGNMVATLHELAQWHPDYMSVTYGAAGAARGMLTLKLAEYIRKELDIEPLMHLTCVGYSQAELAEILARIEAAGIENTLLLRGDRREDGEMPADGFRYANELVAYVRSKHAFCIGAATYPEGHTEARSLTADLIRLRDKVNAGADFLVTQLFFDNDAFFRFLETARSIDINVPISAGIMPCLNKAQIVRMTALSGASLPPKFRRMLDRYEHAPEAMYDAGIAYACEQIIDLLSSGVDGIHLYVMNRPEVVQAVTRGIGRTLQTVKEEHRGTNAG</sequence>
<organism evidence="13 14">
    <name type="scientific">Negativicoccus succinicivorans</name>
    <dbReference type="NCBI Taxonomy" id="620903"/>
    <lineage>
        <taxon>Bacteria</taxon>
        <taxon>Bacillati</taxon>
        <taxon>Bacillota</taxon>
        <taxon>Negativicutes</taxon>
        <taxon>Veillonellales</taxon>
        <taxon>Veillonellaceae</taxon>
        <taxon>Negativicoccus</taxon>
    </lineage>
</organism>
<name>A0A841R3I8_9FIRM</name>
<dbReference type="PANTHER" id="PTHR45754:SF3">
    <property type="entry name" value="METHYLENETETRAHYDROFOLATE REDUCTASE (NADPH)"/>
    <property type="match status" value="1"/>
</dbReference>
<evidence type="ECO:0000256" key="12">
    <source>
        <dbReference type="RuleBase" id="RU003862"/>
    </source>
</evidence>
<keyword evidence="6 12" id="KW-0274">FAD</keyword>
<evidence type="ECO:0000256" key="8">
    <source>
        <dbReference type="ARBA" id="ARBA00023027"/>
    </source>
</evidence>
<keyword evidence="5 12" id="KW-0285">Flavoprotein</keyword>
<dbReference type="AlphaFoldDB" id="A0A841R3I8"/>
<evidence type="ECO:0000256" key="4">
    <source>
        <dbReference type="ARBA" id="ARBA00022605"/>
    </source>
</evidence>
<proteinExistence type="inferred from homology"/>
<comment type="caution">
    <text evidence="13">The sequence shown here is derived from an EMBL/GenBank/DDBJ whole genome shotgun (WGS) entry which is preliminary data.</text>
</comment>